<feature type="signal peptide" evidence="7">
    <location>
        <begin position="1"/>
        <end position="22"/>
    </location>
</feature>
<dbReference type="AlphaFoldDB" id="A0A7H9CKN4"/>
<dbReference type="InterPro" id="IPR006665">
    <property type="entry name" value="OmpA-like"/>
</dbReference>
<organism evidence="9 10">
    <name type="scientific">Candidatus Campylobacter infans</name>
    <dbReference type="NCBI Taxonomy" id="2561898"/>
    <lineage>
        <taxon>Bacteria</taxon>
        <taxon>Pseudomonadati</taxon>
        <taxon>Campylobacterota</taxon>
        <taxon>Epsilonproteobacteria</taxon>
        <taxon>Campylobacterales</taxon>
        <taxon>Campylobacteraceae</taxon>
        <taxon>Campylobacter</taxon>
    </lineage>
</organism>
<evidence type="ECO:0000313" key="10">
    <source>
        <dbReference type="Proteomes" id="UP000509414"/>
    </source>
</evidence>
<accession>A0A7H9CKN4</accession>
<dbReference type="Pfam" id="PF00691">
    <property type="entry name" value="OmpA"/>
    <property type="match status" value="1"/>
</dbReference>
<dbReference type="CDD" id="cd07185">
    <property type="entry name" value="OmpA_C-like"/>
    <property type="match status" value="1"/>
</dbReference>
<protein>
    <recommendedName>
        <fullName evidence="6">Peptidoglycan-associated lipoprotein</fullName>
        <shortName evidence="6">PAL</shortName>
    </recommendedName>
</protein>
<dbReference type="Gene3D" id="3.30.1330.60">
    <property type="entry name" value="OmpA-like domain"/>
    <property type="match status" value="1"/>
</dbReference>
<dbReference type="SUPFAM" id="SSF103088">
    <property type="entry name" value="OmpA-like"/>
    <property type="match status" value="1"/>
</dbReference>
<evidence type="ECO:0000313" key="9">
    <source>
        <dbReference type="EMBL" id="QLI04824.1"/>
    </source>
</evidence>
<dbReference type="PRINTS" id="PR01021">
    <property type="entry name" value="OMPADOMAIN"/>
</dbReference>
<sequence>MKKLAFVSALIAALFMAGCSSKSPSTSTTNTDDNSNIESIDVASILSGIQNQLQNVYFDFDKFSIRADQQNAITTNAALFNQNNASAFTILIEGNCDEWGSDEYNYALGVKRAKAAKEALVAQGVNESRISIASNGESKPVCTERSKSCDAQNRRDEFKVMQ</sequence>
<dbReference type="RefSeq" id="WP_179975472.1">
    <property type="nucleotide sequence ID" value="NZ_CP049075.1"/>
</dbReference>
<evidence type="ECO:0000256" key="1">
    <source>
        <dbReference type="ARBA" id="ARBA00022729"/>
    </source>
</evidence>
<evidence type="ECO:0000256" key="6">
    <source>
        <dbReference type="HAMAP-Rule" id="MF_02204"/>
    </source>
</evidence>
<keyword evidence="10" id="KW-1185">Reference proteome</keyword>
<dbReference type="KEGG" id="cinf:CINF_0275"/>
<dbReference type="Proteomes" id="UP000509414">
    <property type="component" value="Chromosome"/>
</dbReference>
<feature type="domain" description="OmpA-like" evidence="8">
    <location>
        <begin position="45"/>
        <end position="162"/>
    </location>
</feature>
<evidence type="ECO:0000259" key="8">
    <source>
        <dbReference type="PROSITE" id="PS51123"/>
    </source>
</evidence>
<keyword evidence="3 6" id="KW-0564">Palmitate</keyword>
<evidence type="ECO:0000256" key="4">
    <source>
        <dbReference type="ARBA" id="ARBA00023237"/>
    </source>
</evidence>
<dbReference type="PANTHER" id="PTHR30329">
    <property type="entry name" value="STATOR ELEMENT OF FLAGELLAR MOTOR COMPLEX"/>
    <property type="match status" value="1"/>
</dbReference>
<dbReference type="InterPro" id="IPR036737">
    <property type="entry name" value="OmpA-like_sf"/>
</dbReference>
<evidence type="ECO:0000256" key="7">
    <source>
        <dbReference type="SAM" id="SignalP"/>
    </source>
</evidence>
<dbReference type="GO" id="GO:0051301">
    <property type="term" value="P:cell division"/>
    <property type="evidence" value="ECO:0007669"/>
    <property type="project" value="InterPro"/>
</dbReference>
<dbReference type="InterPro" id="IPR006664">
    <property type="entry name" value="OMP_bac"/>
</dbReference>
<keyword evidence="4 6" id="KW-0998">Cell outer membrane</keyword>
<evidence type="ECO:0000256" key="2">
    <source>
        <dbReference type="ARBA" id="ARBA00023136"/>
    </source>
</evidence>
<keyword evidence="2 6" id="KW-0472">Membrane</keyword>
<dbReference type="HAMAP" id="MF_02204">
    <property type="entry name" value="Pal"/>
    <property type="match status" value="1"/>
</dbReference>
<comment type="similarity">
    <text evidence="6">Belongs to the Pal lipoprotein family.</text>
</comment>
<keyword evidence="5 6" id="KW-0449">Lipoprotein</keyword>
<dbReference type="PANTHER" id="PTHR30329:SF21">
    <property type="entry name" value="LIPOPROTEIN YIAD-RELATED"/>
    <property type="match status" value="1"/>
</dbReference>
<dbReference type="InterPro" id="IPR050330">
    <property type="entry name" value="Bact_OuterMem_StrucFunc"/>
</dbReference>
<dbReference type="PROSITE" id="PS51257">
    <property type="entry name" value="PROKAR_LIPOPROTEIN"/>
    <property type="match status" value="1"/>
</dbReference>
<dbReference type="PROSITE" id="PS51123">
    <property type="entry name" value="OMPA_2"/>
    <property type="match status" value="1"/>
</dbReference>
<name>A0A7H9CKN4_9BACT</name>
<reference evidence="9 10" key="1">
    <citation type="submission" date="2020-02" db="EMBL/GenBank/DDBJ databases">
        <title>Complete genome sequence of the novel Campylobacter species Candidatus Campylobacter infans.</title>
        <authorList>
            <person name="Duim B."/>
            <person name="Zomer A."/>
            <person name="van der Graaf L."/>
            <person name="Wagenaar J."/>
        </authorList>
    </citation>
    <scope>NUCLEOTIDE SEQUENCE [LARGE SCALE GENOMIC DNA]</scope>
    <source>
        <strain evidence="9 10">19S00001</strain>
    </source>
</reference>
<evidence type="ECO:0000256" key="5">
    <source>
        <dbReference type="ARBA" id="ARBA00023288"/>
    </source>
</evidence>
<dbReference type="InterPro" id="IPR039001">
    <property type="entry name" value="Pal"/>
</dbReference>
<comment type="subcellular location">
    <subcellularLocation>
        <location evidence="6">Cell outer membrane</location>
        <topology evidence="6">Lipid-anchor</topology>
    </subcellularLocation>
</comment>
<evidence type="ECO:0000256" key="3">
    <source>
        <dbReference type="ARBA" id="ARBA00023139"/>
    </source>
</evidence>
<dbReference type="EMBL" id="CP049075">
    <property type="protein sequence ID" value="QLI04824.1"/>
    <property type="molecule type" value="Genomic_DNA"/>
</dbReference>
<proteinExistence type="inferred from homology"/>
<keyword evidence="1 6" id="KW-0732">Signal</keyword>
<gene>
    <name evidence="6 9" type="primary">pal</name>
    <name evidence="9" type="ORF">CINF_0275</name>
</gene>
<dbReference type="GO" id="GO:0009279">
    <property type="term" value="C:cell outer membrane"/>
    <property type="evidence" value="ECO:0007669"/>
    <property type="project" value="UniProtKB-SubCell"/>
</dbReference>
<feature type="chain" id="PRO_5028997026" description="Peptidoglycan-associated lipoprotein" evidence="7">
    <location>
        <begin position="23"/>
        <end position="162"/>
    </location>
</feature>